<accession>A0A9N9RCA8</accession>
<dbReference type="Proteomes" id="UP001153714">
    <property type="component" value="Chromosome 5"/>
</dbReference>
<dbReference type="OrthoDB" id="10041151at2759"/>
<evidence type="ECO:0000313" key="2">
    <source>
        <dbReference type="Proteomes" id="UP001153714"/>
    </source>
</evidence>
<gene>
    <name evidence="1" type="ORF">DIATSA_LOCUS10901</name>
</gene>
<reference evidence="1" key="2">
    <citation type="submission" date="2022-10" db="EMBL/GenBank/DDBJ databases">
        <authorList>
            <consortium name="ENA_rothamsted_submissions"/>
            <consortium name="culmorum"/>
            <person name="King R."/>
        </authorList>
    </citation>
    <scope>NUCLEOTIDE SEQUENCE</scope>
</reference>
<reference evidence="1" key="1">
    <citation type="submission" date="2021-12" db="EMBL/GenBank/DDBJ databases">
        <authorList>
            <person name="King R."/>
        </authorList>
    </citation>
    <scope>NUCLEOTIDE SEQUENCE</scope>
</reference>
<proteinExistence type="predicted"/>
<sequence length="312" mass="34777">MTTSFEHSAMKSSFSLSSLGNAPAPPGGRCEQLERPYHSLTKKRKEPCREAWRRSWGSAASGGSAIDDLWPLLQHHYDYIMDNQIIDTCKEANGELLSHNSSVLQHGPRLLNPTSGFNRQWSLSQLIAEFTELCQWLTHVQEEIYSSPENLSSRKLRTSRMSELKSVEPRRVKFIEQASAILERIPEASAEVTWRMEHLNVKWEGLRLLLSPEQQNKDGEGSDTVAKTAEATAAADRVDSPCRSHTLTTVGSARVFRLKEVDGVSFTRTSFGESSVAGDCGFGGNSRTGTRLVSWSVLGKHVCSNRFKFSCL</sequence>
<dbReference type="AlphaFoldDB" id="A0A9N9RCA8"/>
<keyword evidence="2" id="KW-1185">Reference proteome</keyword>
<dbReference type="SUPFAM" id="SSF46966">
    <property type="entry name" value="Spectrin repeat"/>
    <property type="match status" value="1"/>
</dbReference>
<protein>
    <submittedName>
        <fullName evidence="1">Uncharacterized protein</fullName>
    </submittedName>
</protein>
<evidence type="ECO:0000313" key="1">
    <source>
        <dbReference type="EMBL" id="CAG9793466.1"/>
    </source>
</evidence>
<name>A0A9N9RCA8_9NEOP</name>
<dbReference type="EMBL" id="OU893336">
    <property type="protein sequence ID" value="CAG9793466.1"/>
    <property type="molecule type" value="Genomic_DNA"/>
</dbReference>
<organism evidence="1 2">
    <name type="scientific">Diatraea saccharalis</name>
    <name type="common">sugarcane borer</name>
    <dbReference type="NCBI Taxonomy" id="40085"/>
    <lineage>
        <taxon>Eukaryota</taxon>
        <taxon>Metazoa</taxon>
        <taxon>Ecdysozoa</taxon>
        <taxon>Arthropoda</taxon>
        <taxon>Hexapoda</taxon>
        <taxon>Insecta</taxon>
        <taxon>Pterygota</taxon>
        <taxon>Neoptera</taxon>
        <taxon>Endopterygota</taxon>
        <taxon>Lepidoptera</taxon>
        <taxon>Glossata</taxon>
        <taxon>Ditrysia</taxon>
        <taxon>Pyraloidea</taxon>
        <taxon>Crambidae</taxon>
        <taxon>Crambinae</taxon>
        <taxon>Diatraea</taxon>
    </lineage>
</organism>